<dbReference type="Proteomes" id="UP001172673">
    <property type="component" value="Unassembled WGS sequence"/>
</dbReference>
<comment type="caution">
    <text evidence="2">The sequence shown here is derived from an EMBL/GenBank/DDBJ whole genome shotgun (WGS) entry which is preliminary data.</text>
</comment>
<sequence length="446" mass="50349">MTLFHHAVTIIWPGFHPGTSRLHAPDFTSSWESLWARGPALFHATIWHAAVNLSIRRRSPITEHASLMHYHRALRYLSEAVHASVDDVGESIMFAILALATAEEGPYQESQHAITGFVPPFPELQWLNILSRRPMVAVHREAMFRLVDLRGGLDALTMQGLAGAIFFLDVISATSNLSPPHFSIPTAFRFGDGFEYQRSPIESSEETSSAIHQLRSLGLVKEVHEVMLEMRSWTNYLEMCSDGSVPSPDLALISAQRSILQHRLLCTLSPSKGHEAVSSDSREASEDGDTPEVTDLVQSGTLIFSTGVVFPIADTQVHHRLAKRLKRQLLRFQDGMLKPDLHDLSIWLCMLGCLAAIQASDQTLRDWFLEAVLQVEKRRATRRREAYRTGMVADNKRFAAKVPFMVRSWSVTRDSCLRNFLWHSHACDLVAEVVWKEVQWKAKHCI</sequence>
<gene>
    <name evidence="2" type="ORF">H2200_011989</name>
</gene>
<protein>
    <submittedName>
        <fullName evidence="2">Uncharacterized protein</fullName>
    </submittedName>
</protein>
<evidence type="ECO:0000313" key="3">
    <source>
        <dbReference type="Proteomes" id="UP001172673"/>
    </source>
</evidence>
<dbReference type="EMBL" id="JAPDRK010000021">
    <property type="protein sequence ID" value="KAJ9603803.1"/>
    <property type="molecule type" value="Genomic_DNA"/>
</dbReference>
<dbReference type="InterPro" id="IPR021858">
    <property type="entry name" value="Fun_TF"/>
</dbReference>
<proteinExistence type="predicted"/>
<feature type="compositionally biased region" description="Basic and acidic residues" evidence="1">
    <location>
        <begin position="272"/>
        <end position="285"/>
    </location>
</feature>
<feature type="region of interest" description="Disordered" evidence="1">
    <location>
        <begin position="271"/>
        <end position="292"/>
    </location>
</feature>
<name>A0AA39CD10_9EURO</name>
<dbReference type="PANTHER" id="PTHR37540:SF5">
    <property type="entry name" value="TRANSCRIPTION FACTOR DOMAIN-CONTAINING PROTEIN"/>
    <property type="match status" value="1"/>
</dbReference>
<dbReference type="Pfam" id="PF11951">
    <property type="entry name" value="Fungal_trans_2"/>
    <property type="match status" value="1"/>
</dbReference>
<dbReference type="PANTHER" id="PTHR37540">
    <property type="entry name" value="TRANSCRIPTION FACTOR (ACR-2), PUTATIVE-RELATED-RELATED"/>
    <property type="match status" value="1"/>
</dbReference>
<organism evidence="2 3">
    <name type="scientific">Cladophialophora chaetospira</name>
    <dbReference type="NCBI Taxonomy" id="386627"/>
    <lineage>
        <taxon>Eukaryota</taxon>
        <taxon>Fungi</taxon>
        <taxon>Dikarya</taxon>
        <taxon>Ascomycota</taxon>
        <taxon>Pezizomycotina</taxon>
        <taxon>Eurotiomycetes</taxon>
        <taxon>Chaetothyriomycetidae</taxon>
        <taxon>Chaetothyriales</taxon>
        <taxon>Herpotrichiellaceae</taxon>
        <taxon>Cladophialophora</taxon>
    </lineage>
</organism>
<accession>A0AA39CD10</accession>
<evidence type="ECO:0000256" key="1">
    <source>
        <dbReference type="SAM" id="MobiDB-lite"/>
    </source>
</evidence>
<keyword evidence="3" id="KW-1185">Reference proteome</keyword>
<evidence type="ECO:0000313" key="2">
    <source>
        <dbReference type="EMBL" id="KAJ9603803.1"/>
    </source>
</evidence>
<dbReference type="AlphaFoldDB" id="A0AA39CD10"/>
<reference evidence="2" key="1">
    <citation type="submission" date="2022-10" db="EMBL/GenBank/DDBJ databases">
        <title>Culturing micro-colonial fungi from biological soil crusts in the Mojave desert and describing Neophaeococcomyces mojavensis, and introducing the new genera and species Taxawa tesnikishii.</title>
        <authorList>
            <person name="Kurbessoian T."/>
            <person name="Stajich J.E."/>
        </authorList>
    </citation>
    <scope>NUCLEOTIDE SEQUENCE</scope>
    <source>
        <strain evidence="2">TK_41</strain>
    </source>
</reference>